<evidence type="ECO:0000259" key="2">
    <source>
        <dbReference type="PROSITE" id="PS50055"/>
    </source>
</evidence>
<sequence length="757" mass="81550">MGDVGSNDVGNHGQTLLQGTPPLHQHPHSMHQAPEVHQHLQQHLGPQHQQQAHEDVIPWGIPVNVGSNPNTAVQRAQSTSCLDLVTASEADKLRSLLPSYRPAPDYETAIQQKYGSSDVGGGSSREEVGGRSGGRSDAIGRLGNVGDAAGAITQTSHLGLLYSSQPEIHQTHIQEVRGRYGSVVTGQYAKQYPDVARVMEGMYAGGNGLRGGAGTSEAGGESQLSVGNTALPTPQVVHTHSTPDLDVVEGHLARGIHQILHLYKPPPPYPSGIGDIGWSGVGGRGVACQSNSTPDLATATGNMGIGQSGHALAAESGLGIIQQRPSFVSGSSPDLVSSRGSLGNQGYQAANAYSAVMAMTSHQQEQDYQHQYHNQVQRLTQGTQQKQQQYRQAFGGIPEPIYENVPLPWTEGSNVEDGDEVHKSKGLTEIRDAGQNSNAQTSVISLNESGSGRGNVSSSTNQDGSTLPSVSSGLLSPITGLPPEGGSGVKGKKKRRGVDGGGEKQGRYRKWGGLLAVGRSKNRTKAADVESWEHSNGEDCLGDESVSLGSLAMPKEIVCQAIEKKLEGGQLFFEFERIPRKRPDAEFTTALLPENVARNRYPDVLPYEDNRIHLTPSKDNKTGYINASHINIITNPGCSTLGSQRHSQHSRRQHVVHHGQQQRCPYIAAQAPLPETRTHFWRMVWESQVNVWNEISRPSEDDAGDRIGNEIRGGSRGCSASRLRLVHVPSRRHRRVWVLSYPHWGEQGCPIGPSHFL</sequence>
<protein>
    <recommendedName>
        <fullName evidence="2">Tyrosine-protein phosphatase domain-containing protein</fullName>
    </recommendedName>
</protein>
<feature type="domain" description="Tyrosine-protein phosphatase" evidence="2">
    <location>
        <begin position="571"/>
        <end position="700"/>
    </location>
</feature>
<dbReference type="GO" id="GO:0004725">
    <property type="term" value="F:protein tyrosine phosphatase activity"/>
    <property type="evidence" value="ECO:0007669"/>
    <property type="project" value="InterPro"/>
</dbReference>
<feature type="compositionally biased region" description="Polar residues" evidence="1">
    <location>
        <begin position="445"/>
        <end position="474"/>
    </location>
</feature>
<feature type="non-terminal residue" evidence="3">
    <location>
        <position position="1"/>
    </location>
</feature>
<dbReference type="Gene3D" id="3.90.190.10">
    <property type="entry name" value="Protein tyrosine phosphatase superfamily"/>
    <property type="match status" value="1"/>
</dbReference>
<name>A0A8K0P4G7_LADFU</name>
<dbReference type="InterPro" id="IPR029021">
    <property type="entry name" value="Prot-tyrosine_phosphatase-like"/>
</dbReference>
<comment type="caution">
    <text evidence="3">The sequence shown here is derived from an EMBL/GenBank/DDBJ whole genome shotgun (WGS) entry which is preliminary data.</text>
</comment>
<accession>A0A8K0P4G7</accession>
<dbReference type="Pfam" id="PF00102">
    <property type="entry name" value="Y_phosphatase"/>
    <property type="match status" value="1"/>
</dbReference>
<feature type="compositionally biased region" description="Basic and acidic residues" evidence="1">
    <location>
        <begin position="497"/>
        <end position="506"/>
    </location>
</feature>
<dbReference type="PRINTS" id="PR00700">
    <property type="entry name" value="PRTYPHPHTASE"/>
</dbReference>
<feature type="region of interest" description="Disordered" evidence="1">
    <location>
        <begin position="445"/>
        <end position="506"/>
    </location>
</feature>
<feature type="region of interest" description="Disordered" evidence="1">
    <location>
        <begin position="113"/>
        <end position="138"/>
    </location>
</feature>
<reference evidence="3" key="2">
    <citation type="submission" date="2017-10" db="EMBL/GenBank/DDBJ databases">
        <title>Ladona fulva Genome sequencing and assembly.</title>
        <authorList>
            <person name="Murali S."/>
            <person name="Richards S."/>
            <person name="Bandaranaike D."/>
            <person name="Bellair M."/>
            <person name="Blankenburg K."/>
            <person name="Chao H."/>
            <person name="Dinh H."/>
            <person name="Doddapaneni H."/>
            <person name="Dugan-Rocha S."/>
            <person name="Elkadiri S."/>
            <person name="Gnanaolivu R."/>
            <person name="Hernandez B."/>
            <person name="Skinner E."/>
            <person name="Javaid M."/>
            <person name="Lee S."/>
            <person name="Li M."/>
            <person name="Ming W."/>
            <person name="Munidasa M."/>
            <person name="Muniz J."/>
            <person name="Nguyen L."/>
            <person name="Hughes D."/>
            <person name="Osuji N."/>
            <person name="Pu L.-L."/>
            <person name="Puazo M."/>
            <person name="Qu C."/>
            <person name="Quiroz J."/>
            <person name="Raj R."/>
            <person name="Weissenberger G."/>
            <person name="Xin Y."/>
            <person name="Zou X."/>
            <person name="Han Y."/>
            <person name="Worley K."/>
            <person name="Muzny D."/>
            <person name="Gibbs R."/>
        </authorList>
    </citation>
    <scope>NUCLEOTIDE SEQUENCE</scope>
    <source>
        <strain evidence="3">Sampled in the wild</strain>
    </source>
</reference>
<keyword evidence="4" id="KW-1185">Reference proteome</keyword>
<dbReference type="PANTHER" id="PTHR45706">
    <property type="entry name" value="TYROSINE-PROTEIN PHOSPHATASE"/>
    <property type="match status" value="1"/>
</dbReference>
<reference evidence="3" key="1">
    <citation type="submission" date="2013-04" db="EMBL/GenBank/DDBJ databases">
        <authorList>
            <person name="Qu J."/>
            <person name="Murali S.C."/>
            <person name="Bandaranaike D."/>
            <person name="Bellair M."/>
            <person name="Blankenburg K."/>
            <person name="Chao H."/>
            <person name="Dinh H."/>
            <person name="Doddapaneni H."/>
            <person name="Downs B."/>
            <person name="Dugan-Rocha S."/>
            <person name="Elkadiri S."/>
            <person name="Gnanaolivu R.D."/>
            <person name="Hernandez B."/>
            <person name="Javaid M."/>
            <person name="Jayaseelan J.C."/>
            <person name="Lee S."/>
            <person name="Li M."/>
            <person name="Ming W."/>
            <person name="Munidasa M."/>
            <person name="Muniz J."/>
            <person name="Nguyen L."/>
            <person name="Ongeri F."/>
            <person name="Osuji N."/>
            <person name="Pu L.-L."/>
            <person name="Puazo M."/>
            <person name="Qu C."/>
            <person name="Quiroz J."/>
            <person name="Raj R."/>
            <person name="Weissenberger G."/>
            <person name="Xin Y."/>
            <person name="Zou X."/>
            <person name="Han Y."/>
            <person name="Richards S."/>
            <person name="Worley K."/>
            <person name="Muzny D."/>
            <person name="Gibbs R."/>
        </authorList>
    </citation>
    <scope>NUCLEOTIDE SEQUENCE</scope>
    <source>
        <strain evidence="3">Sampled in the wild</strain>
    </source>
</reference>
<dbReference type="OrthoDB" id="10012364at2759"/>
<organism evidence="3 4">
    <name type="scientific">Ladona fulva</name>
    <name type="common">Scarce chaser dragonfly</name>
    <name type="synonym">Libellula fulva</name>
    <dbReference type="NCBI Taxonomy" id="123851"/>
    <lineage>
        <taxon>Eukaryota</taxon>
        <taxon>Metazoa</taxon>
        <taxon>Ecdysozoa</taxon>
        <taxon>Arthropoda</taxon>
        <taxon>Hexapoda</taxon>
        <taxon>Insecta</taxon>
        <taxon>Pterygota</taxon>
        <taxon>Palaeoptera</taxon>
        <taxon>Odonata</taxon>
        <taxon>Epiprocta</taxon>
        <taxon>Anisoptera</taxon>
        <taxon>Libelluloidea</taxon>
        <taxon>Libellulidae</taxon>
        <taxon>Ladona</taxon>
    </lineage>
</organism>
<dbReference type="PANTHER" id="PTHR45706:SF1">
    <property type="entry name" value="PEZ, ISOFORM A"/>
    <property type="match status" value="1"/>
</dbReference>
<dbReference type="AlphaFoldDB" id="A0A8K0P4G7"/>
<dbReference type="PROSITE" id="PS50055">
    <property type="entry name" value="TYR_PHOSPHATASE_PTP"/>
    <property type="match status" value="1"/>
</dbReference>
<dbReference type="EMBL" id="KZ308498">
    <property type="protein sequence ID" value="KAG8230599.1"/>
    <property type="molecule type" value="Genomic_DNA"/>
</dbReference>
<dbReference type="SUPFAM" id="SSF52799">
    <property type="entry name" value="(Phosphotyrosine protein) phosphatases II"/>
    <property type="match status" value="1"/>
</dbReference>
<feature type="compositionally biased region" description="Polar residues" evidence="1">
    <location>
        <begin position="8"/>
        <end position="18"/>
    </location>
</feature>
<dbReference type="InterPro" id="IPR000242">
    <property type="entry name" value="PTP_cat"/>
</dbReference>
<dbReference type="SMART" id="SM00194">
    <property type="entry name" value="PTPc"/>
    <property type="match status" value="1"/>
</dbReference>
<evidence type="ECO:0000256" key="1">
    <source>
        <dbReference type="SAM" id="MobiDB-lite"/>
    </source>
</evidence>
<feature type="region of interest" description="Disordered" evidence="1">
    <location>
        <begin position="1"/>
        <end position="52"/>
    </location>
</feature>
<evidence type="ECO:0000313" key="3">
    <source>
        <dbReference type="EMBL" id="KAG8230599.1"/>
    </source>
</evidence>
<gene>
    <name evidence="3" type="ORF">J437_LFUL004512</name>
</gene>
<dbReference type="Proteomes" id="UP000792457">
    <property type="component" value="Unassembled WGS sequence"/>
</dbReference>
<feature type="compositionally biased region" description="Low complexity" evidence="1">
    <location>
        <begin position="39"/>
        <end position="50"/>
    </location>
</feature>
<proteinExistence type="predicted"/>
<evidence type="ECO:0000313" key="4">
    <source>
        <dbReference type="Proteomes" id="UP000792457"/>
    </source>
</evidence>